<dbReference type="GO" id="GO:0008061">
    <property type="term" value="F:chitin binding"/>
    <property type="evidence" value="ECO:0007669"/>
    <property type="project" value="UniProtKB-KW"/>
</dbReference>
<keyword evidence="2" id="KW-0843">Virulence</keyword>
<dbReference type="Pfam" id="PF00704">
    <property type="entry name" value="Glyco_hydro_18"/>
    <property type="match status" value="1"/>
</dbReference>
<evidence type="ECO:0000313" key="5">
    <source>
        <dbReference type="Proteomes" id="UP000053732"/>
    </source>
</evidence>
<dbReference type="GO" id="GO:0005975">
    <property type="term" value="P:carbohydrate metabolic process"/>
    <property type="evidence" value="ECO:0007669"/>
    <property type="project" value="InterPro"/>
</dbReference>
<dbReference type="InterPro" id="IPR017853">
    <property type="entry name" value="GH"/>
</dbReference>
<sequence>MDPANVDTFVQNIFDFVINNNLDRVDIDWEYPGATDIPGIPEGLASDGTNYLNFIKKMKTNFPFNKTVSIAAPAS</sequence>
<evidence type="ECO:0000313" key="4">
    <source>
        <dbReference type="EMBL" id="CRL17930.1"/>
    </source>
</evidence>
<reference evidence="4 5" key="1">
    <citation type="journal article" date="2014" name="Nat. Commun.">
        <title>Multiple recent horizontal transfers of a large genomic region in cheese making fungi.</title>
        <authorList>
            <person name="Cheeseman K."/>
            <person name="Ropars J."/>
            <person name="Renault P."/>
            <person name="Dupont J."/>
            <person name="Gouzy J."/>
            <person name="Branca A."/>
            <person name="Abraham A.L."/>
            <person name="Ceppi M."/>
            <person name="Conseiller E."/>
            <person name="Debuchy R."/>
            <person name="Malagnac F."/>
            <person name="Goarin A."/>
            <person name="Silar P."/>
            <person name="Lacoste S."/>
            <person name="Sallet E."/>
            <person name="Bensimon A."/>
            <person name="Giraud T."/>
            <person name="Brygoo Y."/>
        </authorList>
    </citation>
    <scope>NUCLEOTIDE SEQUENCE [LARGE SCALE GENOMIC DNA]</scope>
    <source>
        <strain evidence="5">FM 013</strain>
    </source>
</reference>
<proteinExistence type="predicted"/>
<dbReference type="InterPro" id="IPR053214">
    <property type="entry name" value="LysM12-like"/>
</dbReference>
<feature type="domain" description="GH18" evidence="3">
    <location>
        <begin position="1"/>
        <end position="75"/>
    </location>
</feature>
<keyword evidence="4" id="KW-0378">Hydrolase</keyword>
<evidence type="ECO:0000256" key="1">
    <source>
        <dbReference type="ARBA" id="ARBA00022669"/>
    </source>
</evidence>
<keyword evidence="1" id="KW-0147">Chitin-binding</keyword>
<dbReference type="Proteomes" id="UP000053732">
    <property type="component" value="Unassembled WGS sequence"/>
</dbReference>
<evidence type="ECO:0000256" key="2">
    <source>
        <dbReference type="ARBA" id="ARBA00023026"/>
    </source>
</evidence>
<dbReference type="InterPro" id="IPR001223">
    <property type="entry name" value="Glyco_hydro18_cat"/>
</dbReference>
<evidence type="ECO:0000259" key="3">
    <source>
        <dbReference type="PROSITE" id="PS51910"/>
    </source>
</evidence>
<name>A0A0G4NV44_PENC3</name>
<dbReference type="GO" id="GO:0016787">
    <property type="term" value="F:hydrolase activity"/>
    <property type="evidence" value="ECO:0007669"/>
    <property type="project" value="UniProtKB-KW"/>
</dbReference>
<dbReference type="STRING" id="1429867.A0A0G4NV44"/>
<dbReference type="SUPFAM" id="SSF51445">
    <property type="entry name" value="(Trans)glycosidases"/>
    <property type="match status" value="1"/>
</dbReference>
<keyword evidence="5" id="KW-1185">Reference proteome</keyword>
<dbReference type="EMBL" id="HG793134">
    <property type="protein sequence ID" value="CRL17930.1"/>
    <property type="molecule type" value="Genomic_DNA"/>
</dbReference>
<dbReference type="PANTHER" id="PTHR47700:SF2">
    <property type="entry name" value="CHITINASE"/>
    <property type="match status" value="1"/>
</dbReference>
<accession>A0A0G4NV44</accession>
<protein>
    <submittedName>
        <fullName evidence="4">Glycoside hydrolase, family 18, catalytic domain</fullName>
    </submittedName>
</protein>
<dbReference type="PROSITE" id="PS51910">
    <property type="entry name" value="GH18_2"/>
    <property type="match status" value="1"/>
</dbReference>
<dbReference type="AlphaFoldDB" id="A0A0G4NV44"/>
<gene>
    <name evidence="4" type="ORF">PCAMFM013_S001g000890</name>
</gene>
<organism evidence="4 5">
    <name type="scientific">Penicillium camemberti (strain FM 013)</name>
    <dbReference type="NCBI Taxonomy" id="1429867"/>
    <lineage>
        <taxon>Eukaryota</taxon>
        <taxon>Fungi</taxon>
        <taxon>Dikarya</taxon>
        <taxon>Ascomycota</taxon>
        <taxon>Pezizomycotina</taxon>
        <taxon>Eurotiomycetes</taxon>
        <taxon>Eurotiomycetidae</taxon>
        <taxon>Eurotiales</taxon>
        <taxon>Aspergillaceae</taxon>
        <taxon>Penicillium</taxon>
    </lineage>
</organism>
<dbReference type="PANTHER" id="PTHR47700">
    <property type="entry name" value="V CHITINASE, PUTATIVE (AFU_ORTHOLOGUE AFUA_6G13720)-RELATED"/>
    <property type="match status" value="1"/>
</dbReference>
<dbReference type="Gene3D" id="3.20.20.80">
    <property type="entry name" value="Glycosidases"/>
    <property type="match status" value="1"/>
</dbReference>